<reference evidence="2" key="1">
    <citation type="submission" date="2017-01" db="EMBL/GenBank/DDBJ databases">
        <authorList>
            <person name="Varghese N."/>
            <person name="Submissions S."/>
        </authorList>
    </citation>
    <scope>NUCLEOTIDE SEQUENCE [LARGE SCALE GENOMIC DNA]</scope>
    <source>
        <strain evidence="2">ATCC 51758</strain>
    </source>
</reference>
<protein>
    <submittedName>
        <fullName evidence="1">Uncharacterized protein</fullName>
    </submittedName>
</protein>
<accession>A0A1N6PEY6</accession>
<name>A0A1N6PEY6_9RHOO</name>
<dbReference type="AlphaFoldDB" id="A0A1N6PEY6"/>
<dbReference type="EMBL" id="FTMD01000002">
    <property type="protein sequence ID" value="SIQ02955.1"/>
    <property type="molecule type" value="Genomic_DNA"/>
</dbReference>
<proteinExistence type="predicted"/>
<dbReference type="Proteomes" id="UP000186819">
    <property type="component" value="Unassembled WGS sequence"/>
</dbReference>
<sequence>MACAATNCHASTDNHTISNYRTTMNHCTEAVVTE</sequence>
<evidence type="ECO:0000313" key="2">
    <source>
        <dbReference type="Proteomes" id="UP000186819"/>
    </source>
</evidence>
<gene>
    <name evidence="1" type="ORF">SAMN05421829_10213</name>
</gene>
<evidence type="ECO:0000313" key="1">
    <source>
        <dbReference type="EMBL" id="SIQ02955.1"/>
    </source>
</evidence>
<organism evidence="1 2">
    <name type="scientific">Aromatoleum tolulyticum</name>
    <dbReference type="NCBI Taxonomy" id="34027"/>
    <lineage>
        <taxon>Bacteria</taxon>
        <taxon>Pseudomonadati</taxon>
        <taxon>Pseudomonadota</taxon>
        <taxon>Betaproteobacteria</taxon>
        <taxon>Rhodocyclales</taxon>
        <taxon>Rhodocyclaceae</taxon>
        <taxon>Aromatoleum</taxon>
    </lineage>
</organism>
<keyword evidence="2" id="KW-1185">Reference proteome</keyword>